<dbReference type="OrthoDB" id="5309565at2759"/>
<protein>
    <submittedName>
        <fullName evidence="1">Uncharacterized protein</fullName>
    </submittedName>
</protein>
<dbReference type="AlphaFoldDB" id="A0A2T6ZSJ7"/>
<organism evidence="1 2">
    <name type="scientific">Tuber borchii</name>
    <name type="common">White truffle</name>
    <dbReference type="NCBI Taxonomy" id="42251"/>
    <lineage>
        <taxon>Eukaryota</taxon>
        <taxon>Fungi</taxon>
        <taxon>Dikarya</taxon>
        <taxon>Ascomycota</taxon>
        <taxon>Pezizomycotina</taxon>
        <taxon>Pezizomycetes</taxon>
        <taxon>Pezizales</taxon>
        <taxon>Tuberaceae</taxon>
        <taxon>Tuber</taxon>
    </lineage>
</organism>
<dbReference type="EMBL" id="NESQ01000118">
    <property type="protein sequence ID" value="PUU78470.1"/>
    <property type="molecule type" value="Genomic_DNA"/>
</dbReference>
<keyword evidence="2" id="KW-1185">Reference proteome</keyword>
<reference evidence="1 2" key="1">
    <citation type="submission" date="2017-04" db="EMBL/GenBank/DDBJ databases">
        <title>Draft genome sequence of Tuber borchii Vittad., a whitish edible truffle.</title>
        <authorList>
            <consortium name="DOE Joint Genome Institute"/>
            <person name="Murat C."/>
            <person name="Kuo A."/>
            <person name="Barry K.W."/>
            <person name="Clum A."/>
            <person name="Dockter R.B."/>
            <person name="Fauchery L."/>
            <person name="Iotti M."/>
            <person name="Kohler A."/>
            <person name="Labutti K."/>
            <person name="Lindquist E.A."/>
            <person name="Lipzen A."/>
            <person name="Ohm R.A."/>
            <person name="Wang M."/>
            <person name="Grigoriev I.V."/>
            <person name="Zambonelli A."/>
            <person name="Martin F.M."/>
        </authorList>
    </citation>
    <scope>NUCLEOTIDE SEQUENCE [LARGE SCALE GENOMIC DNA]</scope>
    <source>
        <strain evidence="1 2">Tbo3840</strain>
    </source>
</reference>
<evidence type="ECO:0000313" key="1">
    <source>
        <dbReference type="EMBL" id="PUU78470.1"/>
    </source>
</evidence>
<dbReference type="STRING" id="42251.A0A2T6ZSJ7"/>
<dbReference type="Proteomes" id="UP000244722">
    <property type="component" value="Unassembled WGS sequence"/>
</dbReference>
<evidence type="ECO:0000313" key="2">
    <source>
        <dbReference type="Proteomes" id="UP000244722"/>
    </source>
</evidence>
<gene>
    <name evidence="1" type="ORF">B9Z19DRAFT_1048395</name>
</gene>
<comment type="caution">
    <text evidence="1">The sequence shown here is derived from an EMBL/GenBank/DDBJ whole genome shotgun (WGS) entry which is preliminary data.</text>
</comment>
<accession>A0A2T6ZSJ7</accession>
<sequence>MSGSENSQPSTLKSYTGSGIAAVQSVVGSLTGNPVDQRQVEDRKAHAELEHNASHVAAKAGPFNLSSSGAVAVDNKNRRDGKADQIIGSGKEFVGNTIGSDSLKRCRAASRLYFGSCRQSYRNHWSRYVWSDWQYPGTMLLTLRSNMIRERLPSAASRRRCRNNRKTSTARDGPIYNGVHELFVLLRLDYFSFLPPFYYTNYCVLL</sequence>
<name>A0A2T6ZSJ7_TUBBO</name>
<proteinExistence type="predicted"/>